<evidence type="ECO:0000256" key="1">
    <source>
        <dbReference type="ARBA" id="ARBA00004141"/>
    </source>
</evidence>
<evidence type="ECO:0000256" key="2">
    <source>
        <dbReference type="ARBA" id="ARBA00008335"/>
    </source>
</evidence>
<accession>A0A7R9ECH9</accession>
<evidence type="ECO:0000256" key="7">
    <source>
        <dbReference type="SAM" id="Phobius"/>
    </source>
</evidence>
<dbReference type="EMBL" id="OB794900">
    <property type="protein sequence ID" value="CAD7431294.1"/>
    <property type="molecule type" value="Genomic_DNA"/>
</dbReference>
<dbReference type="Gene3D" id="1.20.1250.20">
    <property type="entry name" value="MFS general substrate transporter like domains"/>
    <property type="match status" value="1"/>
</dbReference>
<dbReference type="GO" id="GO:0022857">
    <property type="term" value="F:transmembrane transporter activity"/>
    <property type="evidence" value="ECO:0007669"/>
    <property type="project" value="InterPro"/>
</dbReference>
<keyword evidence="6 7" id="KW-0472">Membrane</keyword>
<gene>
    <name evidence="8" type="ORF">TMSB3V08_LOCUS8033</name>
</gene>
<feature type="transmembrane region" description="Helical" evidence="7">
    <location>
        <begin position="39"/>
        <end position="60"/>
    </location>
</feature>
<protein>
    <submittedName>
        <fullName evidence="8">Uncharacterized protein</fullName>
    </submittedName>
</protein>
<comment type="subcellular location">
    <subcellularLocation>
        <location evidence="1">Membrane</location>
        <topology evidence="1">Multi-pass membrane protein</topology>
    </subcellularLocation>
</comment>
<comment type="similarity">
    <text evidence="2">Belongs to the major facilitator superfamily.</text>
</comment>
<evidence type="ECO:0000256" key="3">
    <source>
        <dbReference type="ARBA" id="ARBA00022448"/>
    </source>
</evidence>
<dbReference type="AlphaFoldDB" id="A0A7R9ECH9"/>
<sequence length="228" mass="25424">MFSSLISPGVNMSYRVTDVSTQLFRVVMGFPENAGNGKFHYILLFVCGIGQIALVFELYLSSYLLPAAQCDFQMTAQEKGLLNSISYAVLRHKKRHICSPGAVVYAYVGEFYNNIERPTGIVLVSVFLPIGTLALPGLAWGVIPQTWIVTLPWCSFNSWRIFVVFCAIPSLVGGIIIYLCLPESPKFLMNQGNKEEALKVLRHVFVVNTGNDPGDYMVRECCNLRDKP</sequence>
<dbReference type="InterPro" id="IPR005828">
    <property type="entry name" value="MFS_sugar_transport-like"/>
</dbReference>
<evidence type="ECO:0000313" key="8">
    <source>
        <dbReference type="EMBL" id="CAD7431294.1"/>
    </source>
</evidence>
<keyword evidence="5 7" id="KW-1133">Transmembrane helix</keyword>
<reference evidence="8" key="1">
    <citation type="submission" date="2020-11" db="EMBL/GenBank/DDBJ databases">
        <authorList>
            <person name="Tran Van P."/>
        </authorList>
    </citation>
    <scope>NUCLEOTIDE SEQUENCE</scope>
</reference>
<dbReference type="InterPro" id="IPR036259">
    <property type="entry name" value="MFS_trans_sf"/>
</dbReference>
<evidence type="ECO:0000256" key="5">
    <source>
        <dbReference type="ARBA" id="ARBA00022989"/>
    </source>
</evidence>
<feature type="transmembrane region" description="Helical" evidence="7">
    <location>
        <begin position="121"/>
        <end position="141"/>
    </location>
</feature>
<evidence type="ECO:0000256" key="4">
    <source>
        <dbReference type="ARBA" id="ARBA00022692"/>
    </source>
</evidence>
<dbReference type="GO" id="GO:0016020">
    <property type="term" value="C:membrane"/>
    <property type="evidence" value="ECO:0007669"/>
    <property type="project" value="UniProtKB-SubCell"/>
</dbReference>
<keyword evidence="4 7" id="KW-0812">Transmembrane</keyword>
<dbReference type="PANTHER" id="PTHR23511">
    <property type="entry name" value="SYNAPTIC VESICLE GLYCOPROTEIN 2"/>
    <property type="match status" value="1"/>
</dbReference>
<name>A0A7R9ECH9_9NEOP</name>
<dbReference type="PANTHER" id="PTHR23511:SF35">
    <property type="entry name" value="MAJOR FACILITATOR SUPERFAMILY (MFS) PROFILE DOMAIN-CONTAINING PROTEIN"/>
    <property type="match status" value="1"/>
</dbReference>
<organism evidence="8">
    <name type="scientific">Timema monikensis</name>
    <dbReference type="NCBI Taxonomy" id="170555"/>
    <lineage>
        <taxon>Eukaryota</taxon>
        <taxon>Metazoa</taxon>
        <taxon>Ecdysozoa</taxon>
        <taxon>Arthropoda</taxon>
        <taxon>Hexapoda</taxon>
        <taxon>Insecta</taxon>
        <taxon>Pterygota</taxon>
        <taxon>Neoptera</taxon>
        <taxon>Polyneoptera</taxon>
        <taxon>Phasmatodea</taxon>
        <taxon>Timematodea</taxon>
        <taxon>Timematoidea</taxon>
        <taxon>Timematidae</taxon>
        <taxon>Timema</taxon>
    </lineage>
</organism>
<feature type="transmembrane region" description="Helical" evidence="7">
    <location>
        <begin position="161"/>
        <end position="181"/>
    </location>
</feature>
<keyword evidence="3" id="KW-0813">Transport</keyword>
<proteinExistence type="inferred from homology"/>
<evidence type="ECO:0000256" key="6">
    <source>
        <dbReference type="ARBA" id="ARBA00023136"/>
    </source>
</evidence>
<dbReference type="Pfam" id="PF00083">
    <property type="entry name" value="Sugar_tr"/>
    <property type="match status" value="1"/>
</dbReference>
<dbReference type="SUPFAM" id="SSF103473">
    <property type="entry name" value="MFS general substrate transporter"/>
    <property type="match status" value="1"/>
</dbReference>